<proteinExistence type="predicted"/>
<comment type="caution">
    <text evidence="1">The sequence shown here is derived from an EMBL/GenBank/DDBJ whole genome shotgun (WGS) entry which is preliminary data.</text>
</comment>
<gene>
    <name evidence="1" type="ORF">IV203_023430</name>
</gene>
<accession>A0A9K3KEE2</accession>
<dbReference type="Proteomes" id="UP000693970">
    <property type="component" value="Unassembled WGS sequence"/>
</dbReference>
<reference evidence="1" key="1">
    <citation type="journal article" date="2021" name="Sci. Rep.">
        <title>Diploid genomic architecture of Nitzschia inconspicua, an elite biomass production diatom.</title>
        <authorList>
            <person name="Oliver A."/>
            <person name="Podell S."/>
            <person name="Pinowska A."/>
            <person name="Traller J.C."/>
            <person name="Smith S.R."/>
            <person name="McClure R."/>
            <person name="Beliaev A."/>
            <person name="Bohutskyi P."/>
            <person name="Hill E.A."/>
            <person name="Rabines A."/>
            <person name="Zheng H."/>
            <person name="Allen L.Z."/>
            <person name="Kuo A."/>
            <person name="Grigoriev I.V."/>
            <person name="Allen A.E."/>
            <person name="Hazlebeck D."/>
            <person name="Allen E.E."/>
        </authorList>
    </citation>
    <scope>NUCLEOTIDE SEQUENCE</scope>
    <source>
        <strain evidence="1">Hildebrandi</strain>
    </source>
</reference>
<dbReference type="OrthoDB" id="44756at2759"/>
<sequence length="90" mass="10511">MHYRSLLQDMDLLQDDNHQLYPIPPMDVYVEVALSFVMILFGELLGMGKLQTVDVFSSQSTRKPLVAPPYRTRDFDIYNNRSKMRLQKSS</sequence>
<protein>
    <submittedName>
        <fullName evidence="1">Uncharacterized protein</fullName>
    </submittedName>
</protein>
<organism evidence="1 2">
    <name type="scientific">Nitzschia inconspicua</name>
    <dbReference type="NCBI Taxonomy" id="303405"/>
    <lineage>
        <taxon>Eukaryota</taxon>
        <taxon>Sar</taxon>
        <taxon>Stramenopiles</taxon>
        <taxon>Ochrophyta</taxon>
        <taxon>Bacillariophyta</taxon>
        <taxon>Bacillariophyceae</taxon>
        <taxon>Bacillariophycidae</taxon>
        <taxon>Bacillariales</taxon>
        <taxon>Bacillariaceae</taxon>
        <taxon>Nitzschia</taxon>
    </lineage>
</organism>
<name>A0A9K3KEE2_9STRA</name>
<keyword evidence="2" id="KW-1185">Reference proteome</keyword>
<evidence type="ECO:0000313" key="2">
    <source>
        <dbReference type="Proteomes" id="UP000693970"/>
    </source>
</evidence>
<dbReference type="EMBL" id="JAGRRH010000026">
    <property type="protein sequence ID" value="KAG7341478.1"/>
    <property type="molecule type" value="Genomic_DNA"/>
</dbReference>
<dbReference type="AlphaFoldDB" id="A0A9K3KEE2"/>
<evidence type="ECO:0000313" key="1">
    <source>
        <dbReference type="EMBL" id="KAG7341478.1"/>
    </source>
</evidence>
<reference evidence="1" key="2">
    <citation type="submission" date="2021-04" db="EMBL/GenBank/DDBJ databases">
        <authorList>
            <person name="Podell S."/>
        </authorList>
    </citation>
    <scope>NUCLEOTIDE SEQUENCE</scope>
    <source>
        <strain evidence="1">Hildebrandi</strain>
    </source>
</reference>